<dbReference type="InterPro" id="IPR037219">
    <property type="entry name" value="Peptidase_M41-like"/>
</dbReference>
<feature type="transmembrane region" description="Helical" evidence="16">
    <location>
        <begin position="7"/>
        <end position="26"/>
    </location>
</feature>
<protein>
    <submittedName>
        <fullName evidence="18">ATP-dependent metallopeptidase FtsH/Yme1/Tma family protein</fullName>
    </submittedName>
</protein>
<dbReference type="PANTHER" id="PTHR23076">
    <property type="entry name" value="METALLOPROTEASE M41 FTSH"/>
    <property type="match status" value="1"/>
</dbReference>
<feature type="transmembrane region" description="Helical" evidence="16">
    <location>
        <begin position="98"/>
        <end position="119"/>
    </location>
</feature>
<dbReference type="Pfam" id="PF17862">
    <property type="entry name" value="AAA_lid_3"/>
    <property type="match status" value="1"/>
</dbReference>
<comment type="caution">
    <text evidence="18">The sequence shown here is derived from an EMBL/GenBank/DDBJ whole genome shotgun (WGS) entry which is preliminary data.</text>
</comment>
<gene>
    <name evidence="18" type="ORF">DP131_04345</name>
</gene>
<accession>A0ABY0EQX6</accession>
<dbReference type="RefSeq" id="WP_039260617.1">
    <property type="nucleotide sequence ID" value="NZ_CASHSW010000015.1"/>
</dbReference>
<keyword evidence="9" id="KW-0378">Hydrolase</keyword>
<comment type="similarity">
    <text evidence="3">In the C-terminal section; belongs to the peptidase M41 family.</text>
</comment>
<evidence type="ECO:0000256" key="12">
    <source>
        <dbReference type="ARBA" id="ARBA00022989"/>
    </source>
</evidence>
<evidence type="ECO:0000256" key="11">
    <source>
        <dbReference type="ARBA" id="ARBA00022840"/>
    </source>
</evidence>
<evidence type="ECO:0000313" key="18">
    <source>
        <dbReference type="EMBL" id="RXI57523.1"/>
    </source>
</evidence>
<dbReference type="InterPro" id="IPR027417">
    <property type="entry name" value="P-loop_NTPase"/>
</dbReference>
<keyword evidence="10" id="KW-0862">Zinc</keyword>
<dbReference type="Pfam" id="PF01434">
    <property type="entry name" value="Peptidase_M41"/>
    <property type="match status" value="1"/>
</dbReference>
<comment type="similarity">
    <text evidence="15">Belongs to the AAA ATPase family.</text>
</comment>
<keyword evidence="7" id="KW-0479">Metal-binding</keyword>
<evidence type="ECO:0000256" key="1">
    <source>
        <dbReference type="ARBA" id="ARBA00001947"/>
    </source>
</evidence>
<keyword evidence="14 16" id="KW-0472">Membrane</keyword>
<dbReference type="PANTHER" id="PTHR23076:SF97">
    <property type="entry name" value="ATP-DEPENDENT ZINC METALLOPROTEASE YME1L1"/>
    <property type="match status" value="1"/>
</dbReference>
<keyword evidence="4" id="KW-1003">Cell membrane</keyword>
<keyword evidence="11 15" id="KW-0067">ATP-binding</keyword>
<dbReference type="EMBL" id="QMAU01000020">
    <property type="protein sequence ID" value="RXI57523.1"/>
    <property type="molecule type" value="Genomic_DNA"/>
</dbReference>
<dbReference type="Gene3D" id="3.40.50.300">
    <property type="entry name" value="P-loop containing nucleotide triphosphate hydrolases"/>
    <property type="match status" value="1"/>
</dbReference>
<evidence type="ECO:0000256" key="5">
    <source>
        <dbReference type="ARBA" id="ARBA00022670"/>
    </source>
</evidence>
<evidence type="ECO:0000259" key="17">
    <source>
        <dbReference type="SMART" id="SM00382"/>
    </source>
</evidence>
<proteinExistence type="inferred from homology"/>
<dbReference type="InterPro" id="IPR003959">
    <property type="entry name" value="ATPase_AAA_core"/>
</dbReference>
<keyword evidence="6 16" id="KW-0812">Transmembrane</keyword>
<dbReference type="InterPro" id="IPR003960">
    <property type="entry name" value="ATPase_AAA_CS"/>
</dbReference>
<dbReference type="PROSITE" id="PS00674">
    <property type="entry name" value="AAA"/>
    <property type="match status" value="1"/>
</dbReference>
<dbReference type="InterPro" id="IPR003593">
    <property type="entry name" value="AAA+_ATPase"/>
</dbReference>
<keyword evidence="13" id="KW-0482">Metalloprotease</keyword>
<dbReference type="Gene3D" id="1.20.58.760">
    <property type="entry name" value="Peptidase M41"/>
    <property type="match status" value="1"/>
</dbReference>
<keyword evidence="8 15" id="KW-0547">Nucleotide-binding</keyword>
<dbReference type="Pfam" id="PF00004">
    <property type="entry name" value="AAA"/>
    <property type="match status" value="1"/>
</dbReference>
<evidence type="ECO:0000256" key="15">
    <source>
        <dbReference type="RuleBase" id="RU003651"/>
    </source>
</evidence>
<evidence type="ECO:0000256" key="8">
    <source>
        <dbReference type="ARBA" id="ARBA00022741"/>
    </source>
</evidence>
<dbReference type="InterPro" id="IPR041569">
    <property type="entry name" value="AAA_lid_3"/>
</dbReference>
<reference evidence="18 19" key="1">
    <citation type="submission" date="2018-06" db="EMBL/GenBank/DDBJ databases">
        <title>Genome conservation of Clostridium tetani.</title>
        <authorList>
            <person name="Bruggemann H."/>
            <person name="Popoff M.R."/>
        </authorList>
    </citation>
    <scope>NUCLEOTIDE SEQUENCE [LARGE SCALE GENOMIC DNA]</scope>
    <source>
        <strain evidence="18 19">63.05</strain>
    </source>
</reference>
<dbReference type="InterPro" id="IPR011546">
    <property type="entry name" value="Pept_M41_FtsH_extracell"/>
</dbReference>
<dbReference type="InterPro" id="IPR000642">
    <property type="entry name" value="Peptidase_M41"/>
</dbReference>
<comment type="cofactor">
    <cofactor evidence="1">
        <name>Zn(2+)</name>
        <dbReference type="ChEBI" id="CHEBI:29105"/>
    </cofactor>
</comment>
<evidence type="ECO:0000256" key="16">
    <source>
        <dbReference type="SAM" id="Phobius"/>
    </source>
</evidence>
<evidence type="ECO:0000256" key="3">
    <source>
        <dbReference type="ARBA" id="ARBA00010044"/>
    </source>
</evidence>
<evidence type="ECO:0000256" key="4">
    <source>
        <dbReference type="ARBA" id="ARBA00022475"/>
    </source>
</evidence>
<organism evidence="18 19">
    <name type="scientific">Clostridium tetani</name>
    <dbReference type="NCBI Taxonomy" id="1513"/>
    <lineage>
        <taxon>Bacteria</taxon>
        <taxon>Bacillati</taxon>
        <taxon>Bacillota</taxon>
        <taxon>Clostridia</taxon>
        <taxon>Eubacteriales</taxon>
        <taxon>Clostridiaceae</taxon>
        <taxon>Clostridium</taxon>
    </lineage>
</organism>
<evidence type="ECO:0000256" key="14">
    <source>
        <dbReference type="ARBA" id="ARBA00023136"/>
    </source>
</evidence>
<name>A0ABY0EQX6_CLOTA</name>
<evidence type="ECO:0000256" key="10">
    <source>
        <dbReference type="ARBA" id="ARBA00022833"/>
    </source>
</evidence>
<feature type="domain" description="AAA+ ATPase" evidence="17">
    <location>
        <begin position="180"/>
        <end position="319"/>
    </location>
</feature>
<dbReference type="Pfam" id="PF06480">
    <property type="entry name" value="FtsH_ext"/>
    <property type="match status" value="1"/>
</dbReference>
<dbReference type="SUPFAM" id="SSF52540">
    <property type="entry name" value="P-loop containing nucleoside triphosphate hydrolases"/>
    <property type="match status" value="1"/>
</dbReference>
<evidence type="ECO:0000256" key="6">
    <source>
        <dbReference type="ARBA" id="ARBA00022692"/>
    </source>
</evidence>
<dbReference type="SUPFAM" id="SSF140990">
    <property type="entry name" value="FtsH protease domain-like"/>
    <property type="match status" value="1"/>
</dbReference>
<evidence type="ECO:0000256" key="9">
    <source>
        <dbReference type="ARBA" id="ARBA00022801"/>
    </source>
</evidence>
<evidence type="ECO:0000256" key="2">
    <source>
        <dbReference type="ARBA" id="ARBA00004370"/>
    </source>
</evidence>
<dbReference type="SMART" id="SM00382">
    <property type="entry name" value="AAA"/>
    <property type="match status" value="1"/>
</dbReference>
<dbReference type="Proteomes" id="UP000290273">
    <property type="component" value="Unassembled WGS sequence"/>
</dbReference>
<sequence>MFKNKKIILPIVIASLSLIFLLFFNYKTRSVTNKNYVEFLNALSSKKVVSVYLTDTPKIKIKLSDGNLYQMDNPRTDNFKETLLKQGVHVSENSPLNYLTLTFSASFILSVAFLVGILMKSSNITSKKAFSLDALDVSSTEETAFTFKNIAGNEEAKESVQDVIDFLKNPKKYEPYGARMPKGIILYGEPGTGKTLLAKAIAGEAGVPFYALSGSDFVQVYVGVGASRIRQLFKKARNHKKVVIFIDEIDAIGKKRSNSKNGNSDERDQTLNALLTEMSGFNESEGIVVIAATNRLDMLDDALLRPGRFDRHIEVNLPDISAREKILSLYCENKPIKNFNIKDFAQKTAYFSGAKLENLVNEAAILACKEESEYIENIHFEKAFSIILAGYEKQNRDFIHNTDKKITAFHEAGHALVSMLMLPEEKVSKVTIIPSNKGAGGYTLSIPEDKLYKNKNYLNKKIMVLLAGRAAEELTFGADFITTGAHNDLKQCTNIAFHMITQYGMGNSLGLLNLEELMSLNIDKNNIILECKNLVDNLYIQTKQLLNDNTSILKSISHQLLEKETLYSDDLISLCN</sequence>
<evidence type="ECO:0000256" key="7">
    <source>
        <dbReference type="ARBA" id="ARBA00022723"/>
    </source>
</evidence>
<comment type="subcellular location">
    <subcellularLocation>
        <location evidence="2">Membrane</location>
    </subcellularLocation>
</comment>
<evidence type="ECO:0000256" key="13">
    <source>
        <dbReference type="ARBA" id="ARBA00023049"/>
    </source>
</evidence>
<dbReference type="CDD" id="cd19501">
    <property type="entry name" value="RecA-like_FtsH"/>
    <property type="match status" value="1"/>
</dbReference>
<keyword evidence="5" id="KW-0645">Protease</keyword>
<evidence type="ECO:0000313" key="19">
    <source>
        <dbReference type="Proteomes" id="UP000290273"/>
    </source>
</evidence>
<keyword evidence="12 16" id="KW-1133">Transmembrane helix</keyword>
<dbReference type="Gene3D" id="1.10.8.60">
    <property type="match status" value="1"/>
</dbReference>